<dbReference type="GeneID" id="107265077"/>
<keyword evidence="3 5" id="KW-0863">Zinc-finger</keyword>
<feature type="compositionally biased region" description="Basic residues" evidence="6">
    <location>
        <begin position="642"/>
        <end position="657"/>
    </location>
</feature>
<feature type="domain" description="C2H2-type" evidence="7">
    <location>
        <begin position="96"/>
        <end position="119"/>
    </location>
</feature>
<feature type="compositionally biased region" description="Polar residues" evidence="6">
    <location>
        <begin position="374"/>
        <end position="390"/>
    </location>
</feature>
<accession>A0AAJ7BM67</accession>
<dbReference type="PANTHER" id="PTHR24379:SF121">
    <property type="entry name" value="C2H2-TYPE DOMAIN-CONTAINING PROTEIN"/>
    <property type="match status" value="1"/>
</dbReference>
<reference evidence="9" key="1">
    <citation type="submission" date="2025-08" db="UniProtKB">
        <authorList>
            <consortium name="RefSeq"/>
        </authorList>
    </citation>
    <scope>IDENTIFICATION</scope>
</reference>
<feature type="compositionally biased region" description="Low complexity" evidence="6">
    <location>
        <begin position="273"/>
        <end position="284"/>
    </location>
</feature>
<evidence type="ECO:0000313" key="9">
    <source>
        <dbReference type="RefSeq" id="XP_015589563.1"/>
    </source>
</evidence>
<organism evidence="8 9">
    <name type="scientific">Cephus cinctus</name>
    <name type="common">Wheat stem sawfly</name>
    <dbReference type="NCBI Taxonomy" id="211228"/>
    <lineage>
        <taxon>Eukaryota</taxon>
        <taxon>Metazoa</taxon>
        <taxon>Ecdysozoa</taxon>
        <taxon>Arthropoda</taxon>
        <taxon>Hexapoda</taxon>
        <taxon>Insecta</taxon>
        <taxon>Pterygota</taxon>
        <taxon>Neoptera</taxon>
        <taxon>Endopterygota</taxon>
        <taxon>Hymenoptera</taxon>
        <taxon>Cephoidea</taxon>
        <taxon>Cephidae</taxon>
        <taxon>Cephus</taxon>
    </lineage>
</organism>
<dbReference type="RefSeq" id="XP_015589563.1">
    <property type="nucleotide sequence ID" value="XM_015734077.2"/>
</dbReference>
<feature type="compositionally biased region" description="Basic and acidic residues" evidence="6">
    <location>
        <begin position="594"/>
        <end position="611"/>
    </location>
</feature>
<dbReference type="GO" id="GO:0008270">
    <property type="term" value="F:zinc ion binding"/>
    <property type="evidence" value="ECO:0007669"/>
    <property type="project" value="UniProtKB-KW"/>
</dbReference>
<dbReference type="Proteomes" id="UP000694920">
    <property type="component" value="Unplaced"/>
</dbReference>
<evidence type="ECO:0000256" key="6">
    <source>
        <dbReference type="SAM" id="MobiDB-lite"/>
    </source>
</evidence>
<protein>
    <submittedName>
        <fullName evidence="9">Uncharacterized protein LOC107265077 isoform X1</fullName>
    </submittedName>
</protein>
<feature type="domain" description="C2H2-type" evidence="7">
    <location>
        <begin position="1019"/>
        <end position="1047"/>
    </location>
</feature>
<proteinExistence type="predicted"/>
<evidence type="ECO:0000259" key="7">
    <source>
        <dbReference type="PROSITE" id="PS50157"/>
    </source>
</evidence>
<keyword evidence="1" id="KW-0479">Metal-binding</keyword>
<dbReference type="KEGG" id="ccin:107265077"/>
<feature type="region of interest" description="Disordered" evidence="6">
    <location>
        <begin position="594"/>
        <end position="623"/>
    </location>
</feature>
<feature type="region of interest" description="Disordered" evidence="6">
    <location>
        <begin position="259"/>
        <end position="296"/>
    </location>
</feature>
<dbReference type="SUPFAM" id="SSF57667">
    <property type="entry name" value="beta-beta-alpha zinc fingers"/>
    <property type="match status" value="1"/>
</dbReference>
<keyword evidence="8" id="KW-1185">Reference proteome</keyword>
<feature type="region of interest" description="Disordered" evidence="6">
    <location>
        <begin position="640"/>
        <end position="661"/>
    </location>
</feature>
<evidence type="ECO:0000256" key="3">
    <source>
        <dbReference type="ARBA" id="ARBA00022771"/>
    </source>
</evidence>
<evidence type="ECO:0000256" key="2">
    <source>
        <dbReference type="ARBA" id="ARBA00022737"/>
    </source>
</evidence>
<feature type="domain" description="C2H2-type" evidence="7">
    <location>
        <begin position="937"/>
        <end position="960"/>
    </location>
</feature>
<feature type="domain" description="C2H2-type" evidence="7">
    <location>
        <begin position="1074"/>
        <end position="1102"/>
    </location>
</feature>
<dbReference type="PROSITE" id="PS50157">
    <property type="entry name" value="ZINC_FINGER_C2H2_2"/>
    <property type="match status" value="6"/>
</dbReference>
<feature type="region of interest" description="Disordered" evidence="6">
    <location>
        <begin position="483"/>
        <end position="561"/>
    </location>
</feature>
<dbReference type="Gene3D" id="3.30.160.60">
    <property type="entry name" value="Classic Zinc Finger"/>
    <property type="match status" value="2"/>
</dbReference>
<dbReference type="SMART" id="SM00355">
    <property type="entry name" value="ZnF_C2H2"/>
    <property type="match status" value="11"/>
</dbReference>
<keyword evidence="2" id="KW-0677">Repeat</keyword>
<feature type="domain" description="C2H2-type" evidence="7">
    <location>
        <begin position="850"/>
        <end position="872"/>
    </location>
</feature>
<feature type="region of interest" description="Disordered" evidence="6">
    <location>
        <begin position="371"/>
        <end position="404"/>
    </location>
</feature>
<dbReference type="InterPro" id="IPR013087">
    <property type="entry name" value="Znf_C2H2_type"/>
</dbReference>
<keyword evidence="4" id="KW-0862">Zinc</keyword>
<dbReference type="InterPro" id="IPR036236">
    <property type="entry name" value="Znf_C2H2_sf"/>
</dbReference>
<evidence type="ECO:0000313" key="8">
    <source>
        <dbReference type="Proteomes" id="UP000694920"/>
    </source>
</evidence>
<sequence>MNRGLTMDNSLQYNMKHKIKEPIILLERCDKIFRTLKLIKHLNNTEIDKKDNAECKDEYSSDKSVSPYIKYQPLLCNGNGQLPYFNLSIKQSKSLILCEICGKGFSTNRNKNVHSVRVHGISLAVKTQRKHSKNVNKNLEHSEDSQNTKVLDKTKSTSMSALSKKSENIENHDIFLQSDKAMSDITGTTSTASDTEIRFNRNKTKKKIVMEVPRFQASCKNRTDDKEIVLANVKENEKNLRLLNALTLLKHKDIKFTAKSTKRTSKSPEKSFKSSPSKSPGKSPNADQGTWPVSNKPARNLLKNFMISSPEQTLMRRWLMSSPPSGKSTLEPLFKQIKMEKDDIKSHLEIQNETEPEGATPATNYKISERIHNSDTSSNHEVTSTVTDSINNSTPNNSPTTEHNKTVLRHNGMTMLPPPADVICTLCSRPSKNIKKHIVAYHKVTDPSLLVQESIAQSYFKDLMGSTDEDKDQTYKSDIESELQEKVRSQRKRRHTFQIHETTKEENPPSAKRSKPNKPRPASPKVNNTTPNDNNDTRSKRKSSTESNSKKKKTSERKPDSNTIYCCNICQRIVHGKYRLNTHNEAHVRRGETLENIGDHHQKSGHKSEQKSKKHKRAKSLESMTHSRIELNGVDESLKQANTKKGRNTKNSKKSKVKQTIQMEPDHSEKCFIKCICGKSFSNMAALDEHYISCDFNHRRSDANRSVTSPISRATIQGLSLTIKKRNDSYEIVHRDIGDEEMCNVSSHIKTNEPPSGIFLTSSDIAEIEDSLTIKKELIGIEEQNGLNSFPNFLLDMEFPEEDNNNIPTDVLGDKQQTTEKEIADPEALQLLSKDTPSSEDITSQIVNDHRCILCEKFFSSKSKILKHWSEHGPKLLCNCEENVINMQEYEDHIHRNHPEVVTCGYCAKIFDTLFDFAEHRCDVTKGKPLDGSKAPFPCLKCNKNFNKGIAFDRHVKNFHPDIVKPLQCYNCSLRFSTKDERKKHMTELHWKSKCNICYKMCTHGLKNKHESYHYGLGFPCHVCKKAYSNKESFTHHIMLTHISKIKCVICKKILKASSFKKHFRRHRNLDGLLQCILCKQMFSTNEHLINHHTQKHNFEKSCEICGMNFLTKSSVQQHIANMHPNVYETRNIIKEEITLES</sequence>
<evidence type="ECO:0000256" key="4">
    <source>
        <dbReference type="ARBA" id="ARBA00022833"/>
    </source>
</evidence>
<dbReference type="AlphaFoldDB" id="A0AAJ7BM67"/>
<gene>
    <name evidence="9" type="primary">LOC107265077</name>
</gene>
<feature type="compositionally biased region" description="Basic and acidic residues" evidence="6">
    <location>
        <begin position="138"/>
        <end position="155"/>
    </location>
</feature>
<dbReference type="PANTHER" id="PTHR24379">
    <property type="entry name" value="KRAB AND ZINC FINGER DOMAIN-CONTAINING"/>
    <property type="match status" value="1"/>
</dbReference>
<dbReference type="PROSITE" id="PS00028">
    <property type="entry name" value="ZINC_FINGER_C2H2_1"/>
    <property type="match status" value="8"/>
</dbReference>
<feature type="region of interest" description="Disordered" evidence="6">
    <location>
        <begin position="130"/>
        <end position="163"/>
    </location>
</feature>
<evidence type="ECO:0000256" key="5">
    <source>
        <dbReference type="PROSITE-ProRule" id="PRU00042"/>
    </source>
</evidence>
<evidence type="ECO:0000256" key="1">
    <source>
        <dbReference type="ARBA" id="ARBA00022723"/>
    </source>
</evidence>
<name>A0AAJ7BM67_CEPCN</name>
<feature type="domain" description="C2H2-type" evidence="7">
    <location>
        <begin position="1101"/>
        <end position="1129"/>
    </location>
</feature>
<feature type="compositionally biased region" description="Low complexity" evidence="6">
    <location>
        <begin position="391"/>
        <end position="401"/>
    </location>
</feature>